<evidence type="ECO:0000259" key="4">
    <source>
        <dbReference type="SMART" id="SM01340"/>
    </source>
</evidence>
<dbReference type="SMART" id="SM01340">
    <property type="entry name" value="DNA_mis_repair"/>
    <property type="match status" value="1"/>
</dbReference>
<comment type="caution">
    <text evidence="5">The sequence shown here is derived from an EMBL/GenBank/DDBJ whole genome shotgun (WGS) entry which is preliminary data.</text>
</comment>
<dbReference type="PANTHER" id="PTHR10073">
    <property type="entry name" value="DNA MISMATCH REPAIR PROTEIN MLH, PMS, MUTL"/>
    <property type="match status" value="1"/>
</dbReference>
<dbReference type="SUPFAM" id="SSF118116">
    <property type="entry name" value="DNA mismatch repair protein MutL"/>
    <property type="match status" value="1"/>
</dbReference>
<dbReference type="InterPro" id="IPR042120">
    <property type="entry name" value="MutL_C_dimsub"/>
</dbReference>
<evidence type="ECO:0000313" key="6">
    <source>
        <dbReference type="Proteomes" id="UP001591681"/>
    </source>
</evidence>
<evidence type="ECO:0000256" key="2">
    <source>
        <dbReference type="ARBA" id="ARBA00022763"/>
    </source>
</evidence>
<gene>
    <name evidence="5" type="ORF">ACEWY4_024277</name>
</gene>
<dbReference type="SUPFAM" id="SSF55874">
    <property type="entry name" value="ATPase domain of HSP90 chaperone/DNA topoisomerase II/histidine kinase"/>
    <property type="match status" value="1"/>
</dbReference>
<dbReference type="InterPro" id="IPR042121">
    <property type="entry name" value="MutL_C_regsub"/>
</dbReference>
<keyword evidence="6" id="KW-1185">Reference proteome</keyword>
<dbReference type="Proteomes" id="UP001591681">
    <property type="component" value="Unassembled WGS sequence"/>
</dbReference>
<dbReference type="GO" id="GO:0006974">
    <property type="term" value="P:DNA damage response"/>
    <property type="evidence" value="ECO:0007669"/>
    <property type="project" value="UniProtKB-KW"/>
</dbReference>
<dbReference type="InterPro" id="IPR038973">
    <property type="entry name" value="MutL/Mlh/Pms-like"/>
</dbReference>
<dbReference type="PANTHER" id="PTHR10073:SF47">
    <property type="entry name" value="DNA MISMATCH REPAIR PROTEIN MLH3"/>
    <property type="match status" value="1"/>
</dbReference>
<dbReference type="SMART" id="SM00853">
    <property type="entry name" value="MutL_C"/>
    <property type="match status" value="1"/>
</dbReference>
<evidence type="ECO:0000256" key="1">
    <source>
        <dbReference type="ARBA" id="ARBA00006082"/>
    </source>
</evidence>
<dbReference type="CDD" id="cd16926">
    <property type="entry name" value="HATPase_MutL-MLH-PMS-like"/>
    <property type="match status" value="1"/>
</dbReference>
<dbReference type="Pfam" id="PF13589">
    <property type="entry name" value="HATPase_c_3"/>
    <property type="match status" value="1"/>
</dbReference>
<accession>A0ABD1J0V6</accession>
<dbReference type="InterPro" id="IPR002099">
    <property type="entry name" value="MutL/Mlh/PMS"/>
</dbReference>
<dbReference type="InterPro" id="IPR014790">
    <property type="entry name" value="MutL_C"/>
</dbReference>
<comment type="similarity">
    <text evidence="1">Belongs to the DNA mismatch repair MutL/HexB family.</text>
</comment>
<dbReference type="SUPFAM" id="SSF54211">
    <property type="entry name" value="Ribosomal protein S5 domain 2-like"/>
    <property type="match status" value="1"/>
</dbReference>
<dbReference type="EMBL" id="JBHFQA010000021">
    <property type="protein sequence ID" value="KAL2080484.1"/>
    <property type="molecule type" value="Genomic_DNA"/>
</dbReference>
<dbReference type="Gene3D" id="3.30.230.10">
    <property type="match status" value="1"/>
</dbReference>
<sequence length="1018" mass="113047">MIIFLSDEVKVHLRSGIAICSLQQCVEELVLNSIDAGATCVAVKVDVEACKLLVLDNGIGIDRQDFDKVGNRYSTSKCSSLKDLENLTYYGFRGEAVASIISLSDVVEISSRTKFSRKTFRKVFDNGQSKGVFEAETERPSAGTTVTVSNLFRNMPVRKKRLDPVLEMERIRQRVEAISLMHPSVSFTVMNECTGTMQVQLSKVKSTYYRFAQIHGLEKAKKLKEVTHLCGQFEITGHIGCEGHYNNNLQYLFLNRRLLLRTRIHKQLKFSLSKSTILNKPHSSPSVSQVTTFSLKESVGGQLYGVYVINISCSYSEYDICLEPAKTLVEFKDWDSLLLCLEEGVRMFLGREGLLRITPEDTQGCLSPPFACQRAAFSDVCENSKSPLGSDFVGGKALASKPVHRKVAANFTETSGDSKSCDKDVTESEVDDDVKLQLAMELASSDTVRALPPDADSSQVTSVSDTASQVKTNTCMTNSLLHRKKHEPSNCFPLFVESRALKTHTHSDCKSNKMRKISVATKLCSLKLAKTNKCDSTKDLLQQKIANSCRKKIRLAHSSTADMGYGEQVIDTLRQSVLFPNCNKDSSSTHRHSGHKFTETSDLTYSLFCTHHSGSSSTHNPSTKAQTTISEDLNNTHNLSIKGQPTTSEGLNMTNIFSIKGEPTSSKDINISHNLSEDFSVHTPSTGVSKDIFKNCEEIFLPLAASSEEHHTDETQKKDLQAPLFDSWLSHYDYVAGKVVYINKMTGLSKYDAPSEDVCVEGVRAHPVQAKAVLPFLFQSRTTRALSTGAADKADGEGTSDLAVPFSTWKNPVFIQPLDVGMNVTSGDVGRPPVRINSMMLPYRFTKDMIHSMKVIHQVDKKFLACLINSGNQGMSFYSKTEGCEANLLVLVDQHAAHERVRLEGLVAESYEDDPQQPSQKRLCSSVVSPPLEVDITQEDLRLLRSRQLFLGVLGLDVEFPPSDRPCVLLHKVPTCFLEKESTRLRRGRPSVVRSLIEVSMARFQTEVLVEDPLWSDP</sequence>
<dbReference type="Gene3D" id="3.30.1370.100">
    <property type="entry name" value="MutL, C-terminal domain, regulatory subdomain"/>
    <property type="match status" value="1"/>
</dbReference>
<dbReference type="Pfam" id="PF08676">
    <property type="entry name" value="MutL_C"/>
    <property type="match status" value="1"/>
</dbReference>
<dbReference type="InterPro" id="IPR036890">
    <property type="entry name" value="HATPase_C_sf"/>
</dbReference>
<protein>
    <recommendedName>
        <fullName evidence="7">MutL homolog 3</fullName>
    </recommendedName>
</protein>
<keyword evidence="2" id="KW-0227">DNA damage</keyword>
<dbReference type="Gene3D" id="3.30.1540.20">
    <property type="entry name" value="MutL, C-terminal domain, dimerisation subdomain"/>
    <property type="match status" value="1"/>
</dbReference>
<dbReference type="InterPro" id="IPR014721">
    <property type="entry name" value="Ribsml_uS5_D2-typ_fold_subgr"/>
</dbReference>
<dbReference type="InterPro" id="IPR020568">
    <property type="entry name" value="Ribosomal_Su5_D2-typ_SF"/>
</dbReference>
<evidence type="ECO:0000313" key="5">
    <source>
        <dbReference type="EMBL" id="KAL2080484.1"/>
    </source>
</evidence>
<dbReference type="InterPro" id="IPR037198">
    <property type="entry name" value="MutL_C_sf"/>
</dbReference>
<feature type="domain" description="DNA mismatch repair protein S5" evidence="4">
    <location>
        <begin position="211"/>
        <end position="350"/>
    </location>
</feature>
<dbReference type="AlphaFoldDB" id="A0ABD1J0V6"/>
<feature type="domain" description="MutL C-terminal dimerisation" evidence="3">
    <location>
        <begin position="855"/>
        <end position="1014"/>
    </location>
</feature>
<organism evidence="5 6">
    <name type="scientific">Coilia grayii</name>
    <name type="common">Gray's grenadier anchovy</name>
    <dbReference type="NCBI Taxonomy" id="363190"/>
    <lineage>
        <taxon>Eukaryota</taxon>
        <taxon>Metazoa</taxon>
        <taxon>Chordata</taxon>
        <taxon>Craniata</taxon>
        <taxon>Vertebrata</taxon>
        <taxon>Euteleostomi</taxon>
        <taxon>Actinopterygii</taxon>
        <taxon>Neopterygii</taxon>
        <taxon>Teleostei</taxon>
        <taxon>Clupei</taxon>
        <taxon>Clupeiformes</taxon>
        <taxon>Clupeoidei</taxon>
        <taxon>Engraulidae</taxon>
        <taxon>Coilinae</taxon>
        <taxon>Coilia</taxon>
    </lineage>
</organism>
<dbReference type="InterPro" id="IPR013507">
    <property type="entry name" value="DNA_mismatch_S5_2-like"/>
</dbReference>
<dbReference type="NCBIfam" id="TIGR00585">
    <property type="entry name" value="mutl"/>
    <property type="match status" value="1"/>
</dbReference>
<reference evidence="5 6" key="1">
    <citation type="submission" date="2024-09" db="EMBL/GenBank/DDBJ databases">
        <title>A chromosome-level genome assembly of Gray's grenadier anchovy, Coilia grayii.</title>
        <authorList>
            <person name="Fu Z."/>
        </authorList>
    </citation>
    <scope>NUCLEOTIDE SEQUENCE [LARGE SCALE GENOMIC DNA]</scope>
    <source>
        <strain evidence="5">G4</strain>
        <tissue evidence="5">Muscle</tissue>
    </source>
</reference>
<name>A0ABD1J0V6_9TELE</name>
<proteinExistence type="inferred from homology"/>
<dbReference type="Gene3D" id="3.30.565.10">
    <property type="entry name" value="Histidine kinase-like ATPase, C-terminal domain"/>
    <property type="match status" value="1"/>
</dbReference>
<evidence type="ECO:0000259" key="3">
    <source>
        <dbReference type="SMART" id="SM00853"/>
    </source>
</evidence>
<dbReference type="FunFam" id="3.30.230.10:FF:000028">
    <property type="entry name" value="DNA mismatch repair protein Mlh3"/>
    <property type="match status" value="1"/>
</dbReference>
<evidence type="ECO:0008006" key="7">
    <source>
        <dbReference type="Google" id="ProtNLM"/>
    </source>
</evidence>